<evidence type="ECO:0000313" key="1">
    <source>
        <dbReference type="EMBL" id="OBZ86620.1"/>
    </source>
</evidence>
<dbReference type="AlphaFoldDB" id="A0A1C7NCA9"/>
<gene>
    <name evidence="1" type="ORF">A0J61_05328</name>
</gene>
<dbReference type="InParanoid" id="A0A1C7NCA9"/>
<comment type="caution">
    <text evidence="1">The sequence shown here is derived from an EMBL/GenBank/DDBJ whole genome shotgun (WGS) entry which is preliminary data.</text>
</comment>
<dbReference type="EMBL" id="LUGH01000284">
    <property type="protein sequence ID" value="OBZ86620.1"/>
    <property type="molecule type" value="Genomic_DNA"/>
</dbReference>
<name>A0A1C7NCA9_9FUNG</name>
<keyword evidence="2" id="KW-1185">Reference proteome</keyword>
<reference evidence="1 2" key="1">
    <citation type="submission" date="2016-03" db="EMBL/GenBank/DDBJ databases">
        <title>Choanephora cucurbitarum.</title>
        <authorList>
            <person name="Min B."/>
            <person name="Park H."/>
            <person name="Park J.-H."/>
            <person name="Shin H.-D."/>
            <person name="Choi I.-G."/>
        </authorList>
    </citation>
    <scope>NUCLEOTIDE SEQUENCE [LARGE SCALE GENOMIC DNA]</scope>
    <source>
        <strain evidence="1 2">KUS-F28377</strain>
    </source>
</reference>
<dbReference type="Proteomes" id="UP000093000">
    <property type="component" value="Unassembled WGS sequence"/>
</dbReference>
<protein>
    <submittedName>
        <fullName evidence="1">Uncharacterized protein</fullName>
    </submittedName>
</protein>
<proteinExistence type="predicted"/>
<sequence length="84" mass="9543">MPDYVIIDGHECLELSSVLERKLTDIAPIVVLQMSFSLVHRFEANRSAKLFHRFAKCSTCETTMNTPQKGISQSPIHICEHNEV</sequence>
<evidence type="ECO:0000313" key="2">
    <source>
        <dbReference type="Proteomes" id="UP000093000"/>
    </source>
</evidence>
<organism evidence="1 2">
    <name type="scientific">Choanephora cucurbitarum</name>
    <dbReference type="NCBI Taxonomy" id="101091"/>
    <lineage>
        <taxon>Eukaryota</taxon>
        <taxon>Fungi</taxon>
        <taxon>Fungi incertae sedis</taxon>
        <taxon>Mucoromycota</taxon>
        <taxon>Mucoromycotina</taxon>
        <taxon>Mucoromycetes</taxon>
        <taxon>Mucorales</taxon>
        <taxon>Mucorineae</taxon>
        <taxon>Choanephoraceae</taxon>
        <taxon>Choanephoroideae</taxon>
        <taxon>Choanephora</taxon>
    </lineage>
</organism>
<accession>A0A1C7NCA9</accession>